<feature type="domain" description="GmrSD restriction endonucleases C-terminal" evidence="2">
    <location>
        <begin position="411"/>
        <end position="550"/>
    </location>
</feature>
<evidence type="ECO:0000313" key="4">
    <source>
        <dbReference type="Proteomes" id="UP000014809"/>
    </source>
</evidence>
<sequence length="814" mass="92462">MKGQPTEIWQIYNKANSTLEIPVYQRNYDWGTPQCARLFDDLESLARADRDKQPKHFFGAVVGKSEDSWTWIVIDGQQRLTTISLLILAIAHSVAAGDIEVGKDPELGRKLVDDYLLVDANPNNLKFKLKPVKNDAAAYRALFGPEDDFVDSSNVTANYRYFRERLRKTDLTAYQVWDAVSRLEVMHLDLEAHDDPQRIFESLNSTGLNLSESDKIRNFVLMNQRLEEQNRLYEQRWNPIEENVDYRTDWFIRWYLTAKTNQTPKSDDVFEAFKRFVQRSEDSVPQILDDMYEYSKNSHALTHTDTGFPSVDRRLRRANLILIDAVHPFLMPVVGDAKRSVISADDFDNVVRVIENYTFRRLTCQIPANSMAKIFATAYSEMRKLRTDNQSYADLLTWFLRRRDGGSARFPTDADFRESFEARDFYHVRPNHRQYLFDVLENGDSKDNRDIAEKIASGDLTVEHIMPQTINHAWEEQLGPNAVDVHDAWENRIGNLTVTGYNSAYSNSSFQKKKEMQEGFNSSPYRLNEDVKSAECWTEDAMRARSQRLASRALDYWTYAETDFRPPEVVRPTEPMGEDTSFRNRPVTGYEYGDAAETVTDWANLVPKVLGVLLQQNRAVLLEFAENETLLTTDPAAHETSRGLRIVDPGLGVWVNTDTNTKIALLRRVFAALDLDPEDLIFTLRPTAEDAAGEPADSSDAEVTGAYAALTKFSDGVAEAEALKSSAETTADLRAEFAGEFEEFKRDNWMQDLGGQPLAAFTTATPVDQMTAEQVLAVISGMFAMETMFGPGTVHQSIIDGSMSGYLARLSEVG</sequence>
<gene>
    <name evidence="3" type="ORF">A606_06690</name>
</gene>
<reference evidence="3 4" key="1">
    <citation type="submission" date="2012-06" db="EMBL/GenBank/DDBJ databases">
        <title>Complete genome sequence of Corynebacterium terpenotabidum Y-11 (=DSM 44721).</title>
        <authorList>
            <person name="Ruckert C."/>
            <person name="Albersmeier A."/>
            <person name="Al-Dilaimi A."/>
            <person name="Szczepanowski R."/>
            <person name="Kalinowski J."/>
        </authorList>
    </citation>
    <scope>NUCLEOTIDE SEQUENCE [LARGE SCALE GENOMIC DNA]</scope>
    <source>
        <strain evidence="3 4">Y-11</strain>
    </source>
</reference>
<dbReference type="AlphaFoldDB" id="S4XH49"/>
<dbReference type="Pfam" id="PF03235">
    <property type="entry name" value="GmrSD_N"/>
    <property type="match status" value="1"/>
</dbReference>
<keyword evidence="4" id="KW-1185">Reference proteome</keyword>
<accession>S4XH49</accession>
<evidence type="ECO:0000313" key="3">
    <source>
        <dbReference type="EMBL" id="AGP30985.1"/>
    </source>
</evidence>
<proteinExistence type="predicted"/>
<dbReference type="Proteomes" id="UP000014809">
    <property type="component" value="Chromosome"/>
</dbReference>
<dbReference type="OrthoDB" id="9798761at2"/>
<evidence type="ECO:0008006" key="5">
    <source>
        <dbReference type="Google" id="ProtNLM"/>
    </source>
</evidence>
<evidence type="ECO:0000259" key="2">
    <source>
        <dbReference type="Pfam" id="PF07510"/>
    </source>
</evidence>
<name>S4XH49_9CORY</name>
<dbReference type="InterPro" id="IPR011089">
    <property type="entry name" value="GmrSD_C"/>
</dbReference>
<dbReference type="PATRIC" id="fig|1200352.3.peg.1365"/>
<dbReference type="Pfam" id="PF07510">
    <property type="entry name" value="GmrSD_C"/>
    <property type="match status" value="1"/>
</dbReference>
<dbReference type="RefSeq" id="WP_020441346.1">
    <property type="nucleotide sequence ID" value="NC_021663.1"/>
</dbReference>
<organism evidence="3 4">
    <name type="scientific">Corynebacterium terpenotabidum Y-11</name>
    <dbReference type="NCBI Taxonomy" id="1200352"/>
    <lineage>
        <taxon>Bacteria</taxon>
        <taxon>Bacillati</taxon>
        <taxon>Actinomycetota</taxon>
        <taxon>Actinomycetes</taxon>
        <taxon>Mycobacteriales</taxon>
        <taxon>Corynebacteriaceae</taxon>
        <taxon>Corynebacterium</taxon>
    </lineage>
</organism>
<dbReference type="HOGENOM" id="CLU_011736_2_0_11"/>
<dbReference type="EMBL" id="CP003696">
    <property type="protein sequence ID" value="AGP30985.1"/>
    <property type="molecule type" value="Genomic_DNA"/>
</dbReference>
<dbReference type="REBASE" id="768865">
    <property type="entry name" value="CteY11GmrSDP"/>
</dbReference>
<protein>
    <recommendedName>
        <fullName evidence="5">DUF262 domain-containing protein</fullName>
    </recommendedName>
</protein>
<dbReference type="eggNOG" id="COG1479">
    <property type="taxonomic scope" value="Bacteria"/>
</dbReference>
<evidence type="ECO:0000259" key="1">
    <source>
        <dbReference type="Pfam" id="PF03235"/>
    </source>
</evidence>
<dbReference type="PANTHER" id="PTHR35149">
    <property type="entry name" value="SLL5132 PROTEIN"/>
    <property type="match status" value="1"/>
</dbReference>
<dbReference type="PANTHER" id="PTHR35149:SF2">
    <property type="entry name" value="DUF262 DOMAIN-CONTAINING PROTEIN"/>
    <property type="match status" value="1"/>
</dbReference>
<dbReference type="InterPro" id="IPR004919">
    <property type="entry name" value="GmrSD_N"/>
</dbReference>
<dbReference type="STRING" id="1200352.A606_06690"/>
<feature type="domain" description="GmrSD restriction endonucleases N-terminal" evidence="1">
    <location>
        <begin position="8"/>
        <end position="220"/>
    </location>
</feature>
<dbReference type="KEGG" id="cter:A606_06690"/>